<comment type="similarity">
    <text evidence="2">Belongs to the type III secretion exporter family.</text>
</comment>
<gene>
    <name evidence="10" type="ORF">SAMN02745213_00566</name>
</gene>
<evidence type="ECO:0000256" key="2">
    <source>
        <dbReference type="ARBA" id="ARBA00010690"/>
    </source>
</evidence>
<proteinExistence type="inferred from homology"/>
<dbReference type="InterPro" id="IPR006307">
    <property type="entry name" value="BsaZ-like"/>
</dbReference>
<feature type="transmembrane region" description="Helical" evidence="9">
    <location>
        <begin position="73"/>
        <end position="101"/>
    </location>
</feature>
<evidence type="ECO:0000256" key="1">
    <source>
        <dbReference type="ARBA" id="ARBA00004651"/>
    </source>
</evidence>
<dbReference type="EMBL" id="FUXX01000006">
    <property type="protein sequence ID" value="SKA58978.1"/>
    <property type="molecule type" value="Genomic_DNA"/>
</dbReference>
<dbReference type="STRING" id="83771.SAMN02910357_01254"/>
<keyword evidence="3" id="KW-1003">Cell membrane</keyword>
<accession>A0A1T4V255</accession>
<organism evidence="10 11">
    <name type="scientific">Succinivibrio dextrinosolvens DSM 3072</name>
    <dbReference type="NCBI Taxonomy" id="1123324"/>
    <lineage>
        <taxon>Bacteria</taxon>
        <taxon>Pseudomonadati</taxon>
        <taxon>Pseudomonadota</taxon>
        <taxon>Gammaproteobacteria</taxon>
        <taxon>Aeromonadales</taxon>
        <taxon>Succinivibrionaceae</taxon>
        <taxon>Succinivibrio</taxon>
    </lineage>
</organism>
<evidence type="ECO:0000256" key="4">
    <source>
        <dbReference type="ARBA" id="ARBA00022692"/>
    </source>
</evidence>
<dbReference type="GO" id="GO:0009306">
    <property type="term" value="P:protein secretion"/>
    <property type="evidence" value="ECO:0007669"/>
    <property type="project" value="InterPro"/>
</dbReference>
<comment type="subcellular location">
    <subcellularLocation>
        <location evidence="1">Cell membrane</location>
        <topology evidence="1">Multi-pass membrane protein</topology>
    </subcellularLocation>
</comment>
<evidence type="ECO:0000256" key="8">
    <source>
        <dbReference type="SAM" id="MobiDB-lite"/>
    </source>
</evidence>
<dbReference type="AlphaFoldDB" id="A0A1T4V255"/>
<dbReference type="Proteomes" id="UP000242432">
    <property type="component" value="Unassembled WGS sequence"/>
</dbReference>
<dbReference type="PRINTS" id="PR00950">
    <property type="entry name" value="TYPE3IMSPROT"/>
</dbReference>
<dbReference type="SUPFAM" id="SSF160544">
    <property type="entry name" value="EscU C-terminal domain-like"/>
    <property type="match status" value="1"/>
</dbReference>
<feature type="compositionally biased region" description="Basic and acidic residues" evidence="8">
    <location>
        <begin position="13"/>
        <end position="25"/>
    </location>
</feature>
<dbReference type="Pfam" id="PF01312">
    <property type="entry name" value="Bac_export_2"/>
    <property type="match status" value="1"/>
</dbReference>
<keyword evidence="6" id="KW-0843">Virulence</keyword>
<evidence type="ECO:0000256" key="5">
    <source>
        <dbReference type="ARBA" id="ARBA00022989"/>
    </source>
</evidence>
<dbReference type="PANTHER" id="PTHR30531:SF14">
    <property type="entry name" value="SURFACE PRESENTATION OF ANTIGENS PROTEIN SPAS"/>
    <property type="match status" value="1"/>
</dbReference>
<sequence>MADEKTEQPTPKRLRDSREKGDVPKSQELPSALIVTCVAAFFMVASGDIFTLLHDLVGKIIEDSLKLPFEEAWPRLSAFTLLIMLKIAAPVVIIAMAAALLANLGQIGFLFAPKAAAPKLENLNPKKWVQKVFSKKNMFDFAKNVAKVIVLSFAVKIALLNNLRQLFVLPYLDVQHVWIMMAVMLKELAYFAIGSFIVVALADFLYTRFKFTKDHMMSPDEVKREFKESEGDPMIKSKRKQLHQELLNQNTLGKTKKSKVVVVNPTHYAVALDYDREKQPIPVILAKGKDDVARRMIKAAEEENIPVMREPPLARALYAEGNEGEQIPDDLLIPVAKVLRYVEALKKI</sequence>
<evidence type="ECO:0000313" key="11">
    <source>
        <dbReference type="Proteomes" id="UP000242432"/>
    </source>
</evidence>
<keyword evidence="11" id="KW-1185">Reference proteome</keyword>
<feature type="transmembrane region" description="Helical" evidence="9">
    <location>
        <begin position="145"/>
        <end position="168"/>
    </location>
</feature>
<feature type="transmembrane region" description="Helical" evidence="9">
    <location>
        <begin position="32"/>
        <end position="53"/>
    </location>
</feature>
<feature type="transmembrane region" description="Helical" evidence="9">
    <location>
        <begin position="188"/>
        <end position="207"/>
    </location>
</feature>
<evidence type="ECO:0000313" key="10">
    <source>
        <dbReference type="EMBL" id="SKA58978.1"/>
    </source>
</evidence>
<dbReference type="GO" id="GO:0005886">
    <property type="term" value="C:plasma membrane"/>
    <property type="evidence" value="ECO:0007669"/>
    <property type="project" value="UniProtKB-SubCell"/>
</dbReference>
<keyword evidence="5 9" id="KW-1133">Transmembrane helix</keyword>
<dbReference type="Gene3D" id="3.40.1690.10">
    <property type="entry name" value="secretion proteins EscU"/>
    <property type="match status" value="1"/>
</dbReference>
<reference evidence="11" key="1">
    <citation type="submission" date="2017-02" db="EMBL/GenBank/DDBJ databases">
        <authorList>
            <person name="Varghese N."/>
            <person name="Submissions S."/>
        </authorList>
    </citation>
    <scope>NUCLEOTIDE SEQUENCE [LARGE SCALE GENOMIC DNA]</scope>
    <source>
        <strain evidence="11">DSM 3072</strain>
    </source>
</reference>
<dbReference type="RefSeq" id="WP_078928136.1">
    <property type="nucleotide sequence ID" value="NZ_FUXX01000006.1"/>
</dbReference>
<feature type="region of interest" description="Disordered" evidence="8">
    <location>
        <begin position="1"/>
        <end position="25"/>
    </location>
</feature>
<evidence type="ECO:0000256" key="3">
    <source>
        <dbReference type="ARBA" id="ARBA00022475"/>
    </source>
</evidence>
<dbReference type="InterPro" id="IPR029025">
    <property type="entry name" value="T3SS_substrate_exporter_C"/>
</dbReference>
<keyword evidence="4 9" id="KW-0812">Transmembrane</keyword>
<evidence type="ECO:0000256" key="7">
    <source>
        <dbReference type="ARBA" id="ARBA00023136"/>
    </source>
</evidence>
<dbReference type="PANTHER" id="PTHR30531">
    <property type="entry name" value="FLAGELLAR BIOSYNTHETIC PROTEIN FLHB"/>
    <property type="match status" value="1"/>
</dbReference>
<protein>
    <submittedName>
        <fullName evidence="10">Type III secretion protein U</fullName>
    </submittedName>
</protein>
<dbReference type="NCBIfam" id="TIGR01404">
    <property type="entry name" value="FlhB_rel_III"/>
    <property type="match status" value="1"/>
</dbReference>
<name>A0A1T4V255_9GAMM</name>
<dbReference type="InterPro" id="IPR006135">
    <property type="entry name" value="T3SS_substrate_exporter"/>
</dbReference>
<keyword evidence="7 9" id="KW-0472">Membrane</keyword>
<evidence type="ECO:0000256" key="9">
    <source>
        <dbReference type="SAM" id="Phobius"/>
    </source>
</evidence>
<evidence type="ECO:0000256" key="6">
    <source>
        <dbReference type="ARBA" id="ARBA00023026"/>
    </source>
</evidence>